<evidence type="ECO:0000313" key="3">
    <source>
        <dbReference type="Proteomes" id="UP000054270"/>
    </source>
</evidence>
<evidence type="ECO:0000313" key="2">
    <source>
        <dbReference type="EMBL" id="KJA19547.1"/>
    </source>
</evidence>
<feature type="transmembrane region" description="Helical" evidence="1">
    <location>
        <begin position="6"/>
        <end position="25"/>
    </location>
</feature>
<keyword evidence="3" id="KW-1185">Reference proteome</keyword>
<dbReference type="EMBL" id="KN817576">
    <property type="protein sequence ID" value="KJA19547.1"/>
    <property type="molecule type" value="Genomic_DNA"/>
</dbReference>
<name>A0A0D2KYF3_HYPSF</name>
<organism evidence="2 3">
    <name type="scientific">Hypholoma sublateritium (strain FD-334 SS-4)</name>
    <dbReference type="NCBI Taxonomy" id="945553"/>
    <lineage>
        <taxon>Eukaryota</taxon>
        <taxon>Fungi</taxon>
        <taxon>Dikarya</taxon>
        <taxon>Basidiomycota</taxon>
        <taxon>Agaricomycotina</taxon>
        <taxon>Agaricomycetes</taxon>
        <taxon>Agaricomycetidae</taxon>
        <taxon>Agaricales</taxon>
        <taxon>Agaricineae</taxon>
        <taxon>Strophariaceae</taxon>
        <taxon>Hypholoma</taxon>
    </lineage>
</organism>
<dbReference type="Proteomes" id="UP000054270">
    <property type="component" value="Unassembled WGS sequence"/>
</dbReference>
<feature type="transmembrane region" description="Helical" evidence="1">
    <location>
        <begin position="37"/>
        <end position="59"/>
    </location>
</feature>
<keyword evidence="1" id="KW-0812">Transmembrane</keyword>
<dbReference type="AlphaFoldDB" id="A0A0D2KYF3"/>
<protein>
    <submittedName>
        <fullName evidence="2">Uncharacterized protein</fullName>
    </submittedName>
</protein>
<keyword evidence="1" id="KW-0472">Membrane</keyword>
<proteinExistence type="predicted"/>
<accession>A0A0D2KYF3</accession>
<gene>
    <name evidence="2" type="ORF">HYPSUDRAFT_44096</name>
</gene>
<sequence>MLLVNYGTLVASFTIMVQDILANVSSDYHILKLGLNVPFCAYFASRISVIGYLLGSVIYSSELFEY</sequence>
<keyword evidence="1" id="KW-1133">Transmembrane helix</keyword>
<reference evidence="3" key="1">
    <citation type="submission" date="2014-04" db="EMBL/GenBank/DDBJ databases">
        <title>Evolutionary Origins and Diversification of the Mycorrhizal Mutualists.</title>
        <authorList>
            <consortium name="DOE Joint Genome Institute"/>
            <consortium name="Mycorrhizal Genomics Consortium"/>
            <person name="Kohler A."/>
            <person name="Kuo A."/>
            <person name="Nagy L.G."/>
            <person name="Floudas D."/>
            <person name="Copeland A."/>
            <person name="Barry K.W."/>
            <person name="Cichocki N."/>
            <person name="Veneault-Fourrey C."/>
            <person name="LaButti K."/>
            <person name="Lindquist E.A."/>
            <person name="Lipzen A."/>
            <person name="Lundell T."/>
            <person name="Morin E."/>
            <person name="Murat C."/>
            <person name="Riley R."/>
            <person name="Ohm R."/>
            <person name="Sun H."/>
            <person name="Tunlid A."/>
            <person name="Henrissat B."/>
            <person name="Grigoriev I.V."/>
            <person name="Hibbett D.S."/>
            <person name="Martin F."/>
        </authorList>
    </citation>
    <scope>NUCLEOTIDE SEQUENCE [LARGE SCALE GENOMIC DNA]</scope>
    <source>
        <strain evidence="3">FD-334 SS-4</strain>
    </source>
</reference>
<evidence type="ECO:0000256" key="1">
    <source>
        <dbReference type="SAM" id="Phobius"/>
    </source>
</evidence>